<dbReference type="EMBL" id="DXFZ01000060">
    <property type="protein sequence ID" value="HIW95880.1"/>
    <property type="molecule type" value="Genomic_DNA"/>
</dbReference>
<sequence length="123" mass="12626">MTISSILRRTGYAAVAFVAGLSATSAAQADDTVAILAGDGGIVEEKCGTQPQQIRIDSSSLSSFSACFSLAKPTGWAALNLPGSYGVVNNLTVAVDVAFKLPDGTVYWQDTVGPGQVKSVDVN</sequence>
<gene>
    <name evidence="2" type="ORF">H9867_05270</name>
</gene>
<evidence type="ECO:0000313" key="2">
    <source>
        <dbReference type="EMBL" id="HIW95880.1"/>
    </source>
</evidence>
<evidence type="ECO:0000256" key="1">
    <source>
        <dbReference type="SAM" id="SignalP"/>
    </source>
</evidence>
<evidence type="ECO:0008006" key="4">
    <source>
        <dbReference type="Google" id="ProtNLM"/>
    </source>
</evidence>
<reference evidence="2" key="1">
    <citation type="journal article" date="2021" name="PeerJ">
        <title>Extensive microbial diversity within the chicken gut microbiome revealed by metagenomics and culture.</title>
        <authorList>
            <person name="Gilroy R."/>
            <person name="Ravi A."/>
            <person name="Getino M."/>
            <person name="Pursley I."/>
            <person name="Horton D.L."/>
            <person name="Alikhan N.F."/>
            <person name="Baker D."/>
            <person name="Gharbi K."/>
            <person name="Hall N."/>
            <person name="Watson M."/>
            <person name="Adriaenssens E.M."/>
            <person name="Foster-Nyarko E."/>
            <person name="Jarju S."/>
            <person name="Secka A."/>
            <person name="Antonio M."/>
            <person name="Oren A."/>
            <person name="Chaudhuri R.R."/>
            <person name="La Ragione R."/>
            <person name="Hildebrand F."/>
            <person name="Pallen M.J."/>
        </authorList>
    </citation>
    <scope>NUCLEOTIDE SEQUENCE</scope>
    <source>
        <strain evidence="2">4376</strain>
    </source>
</reference>
<protein>
    <recommendedName>
        <fullName evidence="4">Secreted protein</fullName>
    </recommendedName>
</protein>
<evidence type="ECO:0000313" key="3">
    <source>
        <dbReference type="Proteomes" id="UP000824189"/>
    </source>
</evidence>
<feature type="signal peptide" evidence="1">
    <location>
        <begin position="1"/>
        <end position="29"/>
    </location>
</feature>
<keyword evidence="1" id="KW-0732">Signal</keyword>
<dbReference type="Proteomes" id="UP000824189">
    <property type="component" value="Unassembled WGS sequence"/>
</dbReference>
<proteinExistence type="predicted"/>
<accession>A0A9D1URB2</accession>
<comment type="caution">
    <text evidence="2">The sequence shown here is derived from an EMBL/GenBank/DDBJ whole genome shotgun (WGS) entry which is preliminary data.</text>
</comment>
<organism evidence="2 3">
    <name type="scientific">Candidatus Corynebacterium gallistercoris</name>
    <dbReference type="NCBI Taxonomy" id="2838530"/>
    <lineage>
        <taxon>Bacteria</taxon>
        <taxon>Bacillati</taxon>
        <taxon>Actinomycetota</taxon>
        <taxon>Actinomycetes</taxon>
        <taxon>Mycobacteriales</taxon>
        <taxon>Corynebacteriaceae</taxon>
        <taxon>Corynebacterium</taxon>
    </lineage>
</organism>
<name>A0A9D1URB2_9CORY</name>
<reference evidence="2" key="2">
    <citation type="submission" date="2021-04" db="EMBL/GenBank/DDBJ databases">
        <authorList>
            <person name="Gilroy R."/>
        </authorList>
    </citation>
    <scope>NUCLEOTIDE SEQUENCE</scope>
    <source>
        <strain evidence="2">4376</strain>
    </source>
</reference>
<feature type="chain" id="PRO_5039305995" description="Secreted protein" evidence="1">
    <location>
        <begin position="30"/>
        <end position="123"/>
    </location>
</feature>
<dbReference type="AlphaFoldDB" id="A0A9D1URB2"/>